<protein>
    <recommendedName>
        <fullName evidence="3">F-box domain-containing protein</fullName>
    </recommendedName>
</protein>
<dbReference type="Gene3D" id="3.80.10.10">
    <property type="entry name" value="Ribonuclease Inhibitor"/>
    <property type="match status" value="1"/>
</dbReference>
<dbReference type="Proteomes" id="UP001497453">
    <property type="component" value="Chromosome 4"/>
</dbReference>
<name>A0ABP1DFV6_9APHY</name>
<accession>A0ABP1DFV6</accession>
<evidence type="ECO:0008006" key="3">
    <source>
        <dbReference type="Google" id="ProtNLM"/>
    </source>
</evidence>
<evidence type="ECO:0000313" key="2">
    <source>
        <dbReference type="Proteomes" id="UP001497453"/>
    </source>
</evidence>
<proteinExistence type="predicted"/>
<keyword evidence="2" id="KW-1185">Reference proteome</keyword>
<dbReference type="InterPro" id="IPR032675">
    <property type="entry name" value="LRR_dom_sf"/>
</dbReference>
<dbReference type="EMBL" id="OZ037947">
    <property type="protein sequence ID" value="CAL1706711.1"/>
    <property type="molecule type" value="Genomic_DNA"/>
</dbReference>
<gene>
    <name evidence="1" type="ORF">GFSPODELE1_LOCUS6009</name>
</gene>
<reference evidence="2" key="1">
    <citation type="submission" date="2024-04" db="EMBL/GenBank/DDBJ databases">
        <authorList>
            <person name="Shaw F."/>
            <person name="Minotto A."/>
        </authorList>
    </citation>
    <scope>NUCLEOTIDE SEQUENCE [LARGE SCALE GENOMIC DNA]</scope>
</reference>
<dbReference type="SUPFAM" id="SSF52047">
    <property type="entry name" value="RNI-like"/>
    <property type="match status" value="1"/>
</dbReference>
<sequence>MDSEDERELAKDHWEDGLSGVEMRFHQRDQHDCRRSVVPIASHGLESKDDVPRTILSTIKSYRIMRFFETVEGFHTGSLDLTGRHQRRYDSIILRWNDFSSDLEELLRDAKSSLTPREIGVRDSKEVLETEMKPAAPQNWDQFLAKWLAHDSFSLHNFSAWRDRVIDCFTQNPTPRFQTLCLHDLPPELLHNIVEIAGIDLARKLGTTCRLLREISFSYMFKDHRFHLSCGIQWHHYHSLRSFDALATYLDPLITQARSKLLSDIDFVKSRPDILIALHNVYVDDEWQVHRTWTRTSVAGNDENRRSFCAPVYSGISNLIVCLPNLQSLTLQHWHITKELTQSLGCLERLRTLTLSSCTPTLRCPYTIAKLPSLLNFRLMYTKEQRGSWLFLGMCPNIKNLFILSPSCDRDEPGLIMPPPELMAAFTPFKTLQRFSMLQVPPGWIPRLNAWIQSARDGNESTVLRLTHFKLETSGGLHRQNLFTLLDVLNGSSIRFLVLDGLRYAAPDILDRIASALPQVEYLTLCYRESDIEYRTKETPWPFAAWEYAPHFANFTRLRRFSWNYKTNVDEYGPSALRFFEEGFPEEQQVGRRDADHLCEPESIAKRFSTFCPSLASIAFESPLGGIRKDVREDGQFPLVTNRLLHRSILQAHTRNTFQGSVWLLQIITCCTW</sequence>
<evidence type="ECO:0000313" key="1">
    <source>
        <dbReference type="EMBL" id="CAL1706711.1"/>
    </source>
</evidence>
<organism evidence="1 2">
    <name type="scientific">Somion occarium</name>
    <dbReference type="NCBI Taxonomy" id="3059160"/>
    <lineage>
        <taxon>Eukaryota</taxon>
        <taxon>Fungi</taxon>
        <taxon>Dikarya</taxon>
        <taxon>Basidiomycota</taxon>
        <taxon>Agaricomycotina</taxon>
        <taxon>Agaricomycetes</taxon>
        <taxon>Polyporales</taxon>
        <taxon>Cerrenaceae</taxon>
        <taxon>Somion</taxon>
    </lineage>
</organism>